<protein>
    <submittedName>
        <fullName evidence="1">Uncharacterized protein</fullName>
    </submittedName>
</protein>
<dbReference type="Proteomes" id="UP000195755">
    <property type="component" value="Chromosome"/>
</dbReference>
<gene>
    <name evidence="1" type="ORF">SMD11_1289</name>
</gene>
<dbReference type="EMBL" id="CP021744">
    <property type="protein sequence ID" value="ARZ66950.1"/>
    <property type="molecule type" value="Genomic_DNA"/>
</dbReference>
<name>A0A1Z2KY43_9ACTN</name>
<evidence type="ECO:0000313" key="1">
    <source>
        <dbReference type="EMBL" id="ARZ66950.1"/>
    </source>
</evidence>
<dbReference type="KEGG" id="salj:SMD11_1289"/>
<dbReference type="AlphaFoldDB" id="A0A1Z2KY43"/>
<organism evidence="1 2">
    <name type="scientific">Streptomyces albireticuli</name>
    <dbReference type="NCBI Taxonomy" id="1940"/>
    <lineage>
        <taxon>Bacteria</taxon>
        <taxon>Bacillati</taxon>
        <taxon>Actinomycetota</taxon>
        <taxon>Actinomycetes</taxon>
        <taxon>Kitasatosporales</taxon>
        <taxon>Streptomycetaceae</taxon>
        <taxon>Streptomyces</taxon>
    </lineage>
</organism>
<proteinExistence type="predicted"/>
<reference evidence="1 2" key="1">
    <citation type="submission" date="2017-06" db="EMBL/GenBank/DDBJ databases">
        <title>Streptomyces albireticuli Genome sequencing and assembly.</title>
        <authorList>
            <person name="Wang Y."/>
            <person name="Du B."/>
            <person name="Ding Y."/>
            <person name="Liu H."/>
            <person name="Hou Q."/>
            <person name="Liu K."/>
            <person name="Yao L."/>
            <person name="Wang C."/>
        </authorList>
    </citation>
    <scope>NUCLEOTIDE SEQUENCE [LARGE SCALE GENOMIC DNA]</scope>
    <source>
        <strain evidence="1 2">MDJK11</strain>
    </source>
</reference>
<accession>A0A1Z2KY43</accession>
<sequence length="147" mass="14905">MDALKGHWGKVQGKPLKDLGKAARTIAGALDAAATAVATMKASSLVQLGILAEETGVALSLIPVTGGLSMLLGAGAVRITQEAVKRLIKGAMKEAVGYLVAAMAEPAVAALEGIAADLVVQPLVLRQPAHPECAAAEHPRTRTGLQA</sequence>
<evidence type="ECO:0000313" key="2">
    <source>
        <dbReference type="Proteomes" id="UP000195755"/>
    </source>
</evidence>